<feature type="non-terminal residue" evidence="2">
    <location>
        <position position="276"/>
    </location>
</feature>
<sequence length="276" mass="29611">DPGVRPRHPRPPGRRRGRHGRGGLRRHPRRGPGRRAAQRRRRGLGPGLRRGRGGGVRGHGRARRRRHRRPHDRARPRRGVGPAPGPPHRPAQPREGGGPALRRDARRRPPAGRGDGVRDPQGLPAAGGRHARRVAAGARGDGAGRDGAAARRRRRGGVVRGVRVRDRRRRAARRVQGGPGEQGHGPRRGALAVHAAPELLRRRLRLVGRPRRVRGPPAGPARRRRAAADDVPAGVGDGQGAHGARDVGAPGVRRVRAPHLGVPATAPGQPPGPRHV</sequence>
<evidence type="ECO:0000313" key="2">
    <source>
        <dbReference type="EMBL" id="CAA9291145.1"/>
    </source>
</evidence>
<feature type="compositionally biased region" description="Gly residues" evidence="1">
    <location>
        <begin position="44"/>
        <end position="57"/>
    </location>
</feature>
<protein>
    <submittedName>
        <fullName evidence="2">Uncharacterized protein</fullName>
    </submittedName>
</protein>
<name>A0A6J4JYR0_9PSEU</name>
<accession>A0A6J4JYR0</accession>
<feature type="region of interest" description="Disordered" evidence="1">
    <location>
        <begin position="1"/>
        <end position="195"/>
    </location>
</feature>
<dbReference type="EMBL" id="CADCTH010000559">
    <property type="protein sequence ID" value="CAA9291145.1"/>
    <property type="molecule type" value="Genomic_DNA"/>
</dbReference>
<organism evidence="2">
    <name type="scientific">uncultured Actinomycetospora sp</name>
    <dbReference type="NCBI Taxonomy" id="1135996"/>
    <lineage>
        <taxon>Bacteria</taxon>
        <taxon>Bacillati</taxon>
        <taxon>Actinomycetota</taxon>
        <taxon>Actinomycetes</taxon>
        <taxon>Pseudonocardiales</taxon>
        <taxon>Pseudonocardiaceae</taxon>
        <taxon>Actinomycetospora</taxon>
        <taxon>environmental samples</taxon>
    </lineage>
</organism>
<evidence type="ECO:0000256" key="1">
    <source>
        <dbReference type="SAM" id="MobiDB-lite"/>
    </source>
</evidence>
<feature type="non-terminal residue" evidence="2">
    <location>
        <position position="1"/>
    </location>
</feature>
<proteinExistence type="predicted"/>
<gene>
    <name evidence="2" type="ORF">AVDCRST_MAG54-4449</name>
</gene>
<feature type="region of interest" description="Disordered" evidence="1">
    <location>
        <begin position="207"/>
        <end position="276"/>
    </location>
</feature>
<feature type="compositionally biased region" description="Basic residues" evidence="1">
    <location>
        <begin position="58"/>
        <end position="78"/>
    </location>
</feature>
<feature type="compositionally biased region" description="Basic residues" evidence="1">
    <location>
        <begin position="1"/>
        <end position="43"/>
    </location>
</feature>
<reference evidence="2" key="1">
    <citation type="submission" date="2020-02" db="EMBL/GenBank/DDBJ databases">
        <authorList>
            <person name="Meier V. D."/>
        </authorList>
    </citation>
    <scope>NUCLEOTIDE SEQUENCE</scope>
    <source>
        <strain evidence="2">AVDCRST_MAG54</strain>
    </source>
</reference>
<dbReference type="AlphaFoldDB" id="A0A6J4JYR0"/>